<dbReference type="InterPro" id="IPR034913">
    <property type="entry name" value="mS27/PTCD2"/>
</dbReference>
<feature type="compositionally biased region" description="Basic and acidic residues" evidence="2">
    <location>
        <begin position="428"/>
        <end position="456"/>
    </location>
</feature>
<comment type="subcellular location">
    <subcellularLocation>
        <location evidence="1">Mitochondrion</location>
    </subcellularLocation>
</comment>
<gene>
    <name evidence="3" type="ORF">g.17061</name>
</gene>
<evidence type="ECO:0000256" key="2">
    <source>
        <dbReference type="SAM" id="MobiDB-lite"/>
    </source>
</evidence>
<proteinExistence type="predicted"/>
<organism evidence="3">
    <name type="scientific">Cuerna arida</name>
    <dbReference type="NCBI Taxonomy" id="1464854"/>
    <lineage>
        <taxon>Eukaryota</taxon>
        <taxon>Metazoa</taxon>
        <taxon>Ecdysozoa</taxon>
        <taxon>Arthropoda</taxon>
        <taxon>Hexapoda</taxon>
        <taxon>Insecta</taxon>
        <taxon>Pterygota</taxon>
        <taxon>Neoptera</taxon>
        <taxon>Paraneoptera</taxon>
        <taxon>Hemiptera</taxon>
        <taxon>Auchenorrhyncha</taxon>
        <taxon>Membracoidea</taxon>
        <taxon>Cicadellidae</taxon>
        <taxon>Cicadellinae</taxon>
        <taxon>Proconiini</taxon>
        <taxon>Cuerna</taxon>
    </lineage>
</organism>
<reference evidence="3" key="1">
    <citation type="submission" date="2015-11" db="EMBL/GenBank/DDBJ databases">
        <title>De novo transcriptome assembly of four potential Pierce s Disease insect vectors from Arizona vineyards.</title>
        <authorList>
            <person name="Tassone E.E."/>
        </authorList>
    </citation>
    <scope>NUCLEOTIDE SEQUENCE</scope>
</reference>
<dbReference type="Pfam" id="PF10037">
    <property type="entry name" value="MRP-S27"/>
    <property type="match status" value="1"/>
</dbReference>
<dbReference type="EMBL" id="GECZ01020161">
    <property type="protein sequence ID" value="JAS49608.1"/>
    <property type="molecule type" value="Transcribed_RNA"/>
</dbReference>
<feature type="region of interest" description="Disordered" evidence="2">
    <location>
        <begin position="428"/>
        <end position="462"/>
    </location>
</feature>
<dbReference type="PANTHER" id="PTHR21393">
    <property type="entry name" value="MITOCHONDRIAL 28S RIBOSOMAL PROTEIN S27"/>
    <property type="match status" value="1"/>
</dbReference>
<accession>A0A1B6FHC5</accession>
<name>A0A1B6FHC5_9HEMI</name>
<dbReference type="InterPro" id="IPR019266">
    <property type="entry name" value="Ribosomal_mS27"/>
</dbReference>
<evidence type="ECO:0000256" key="1">
    <source>
        <dbReference type="ARBA" id="ARBA00004173"/>
    </source>
</evidence>
<dbReference type="AlphaFoldDB" id="A0A1B6FHC5"/>
<evidence type="ECO:0008006" key="4">
    <source>
        <dbReference type="Google" id="ProtNLM"/>
    </source>
</evidence>
<protein>
    <recommendedName>
        <fullName evidence="4">28S ribosomal protein S27, mitochondrial</fullName>
    </recommendedName>
</protein>
<dbReference type="GO" id="GO:0005739">
    <property type="term" value="C:mitochondrion"/>
    <property type="evidence" value="ECO:0007669"/>
    <property type="project" value="UniProtKB-SubCell"/>
</dbReference>
<dbReference type="PANTHER" id="PTHR21393:SF0">
    <property type="entry name" value="SMALL RIBOSOMAL SUBUNIT PROTEIN MS27"/>
    <property type="match status" value="1"/>
</dbReference>
<evidence type="ECO:0000313" key="3">
    <source>
        <dbReference type="EMBL" id="JAS49608.1"/>
    </source>
</evidence>
<sequence length="475" mass="55964">MWRFTSNLTCRLLFLPKYNAIKPPRQFFFSDSFKLETEWNDRLKSPILSKINTNDMFYELDNQFQHFGYASALDLDLYVNAVNDDSSFDEVEDVVHKLRLSTEASNLLQSTHHALIRLYVKCNKTSDLIRILDDRLNYGIFSDDYCTLLMMDAFIKAGNFRDAAKVSTFNMLQEDVSNPLIKYMSLYACHKYLQNPTPWKDEDEEEKNDGGGDDDDEAVKVRVKYIRNPFFDDHFDLVDPKHLLGKTLNLIGTDILDHVGRSYKLLGLLLHEKFEEAKDYIKTISESKETPILAKDALSMANNILDEKCKVDSNFKNVCDGLKELLNQSFSDSQLVTEDELLSTVETRLRDLVKSNESSEINKQLQIYEEWEIYRGKLLQEQIARINREKQIAEIERQKQLLREKEEELFFFDNEDKLDLIIEEKEKKREEQRERERQRMLSKTNRKEEKESKEEPPLESFFDENIPMKLIKTKL</sequence>